<dbReference type="InterPro" id="IPR027417">
    <property type="entry name" value="P-loop_NTPase"/>
</dbReference>
<name>U3BY95_9VIBR</name>
<comment type="caution">
    <text evidence="1">The sequence shown here is derived from an EMBL/GenBank/DDBJ whole genome shotgun (WGS) entry which is preliminary data.</text>
</comment>
<dbReference type="AlphaFoldDB" id="U3BY95"/>
<dbReference type="InterPro" id="IPR050445">
    <property type="entry name" value="Bact_polysacc_biosynth/exp"/>
</dbReference>
<gene>
    <name evidence="1" type="ORF">VAZ01S_008_00400</name>
</gene>
<reference evidence="1 2" key="1">
    <citation type="submission" date="2013-09" db="EMBL/GenBank/DDBJ databases">
        <title>Whole genome shotgun sequence of Vibrio azureus NBRC 104587.</title>
        <authorList>
            <person name="Isaki S."/>
            <person name="Hosoyama A."/>
            <person name="Numata M."/>
            <person name="Hashimoto M."/>
            <person name="Hosoyama Y."/>
            <person name="Tsuchikane K."/>
            <person name="Noguchi M."/>
            <person name="Hirakata S."/>
            <person name="Ichikawa N."/>
            <person name="Ohji S."/>
            <person name="Yamazoe A."/>
            <person name="Fujita N."/>
        </authorList>
    </citation>
    <scope>NUCLEOTIDE SEQUENCE [LARGE SCALE GENOMIC DNA]</scope>
    <source>
        <strain evidence="1 2">NBRC 104587</strain>
    </source>
</reference>
<dbReference type="Proteomes" id="UP000016567">
    <property type="component" value="Unassembled WGS sequence"/>
</dbReference>
<dbReference type="eggNOG" id="COG0489">
    <property type="taxonomic scope" value="Bacteria"/>
</dbReference>
<dbReference type="STRING" id="1219077.VAZ01S_008_00400"/>
<sequence>MSIPATHAEIEQIYLQNEIHGFRSICIVGCQSEEGVTSIASALAERWILAGHKTLYVDLNLFKPAFTALNSSIQEGEGQLIIRQNMHQTLMGLPAPVQTSTQLAYRDPTMLSKALSQWLEEFDRVIIDTSPLLRLNKKNIPAQVIAGVCDATILVASYGSTTTKQLEQAKSHLASCNANLTGAILNMKHTESLQVELLNSLEETRFFPKRLKQYLCHYIKNSDLFTI</sequence>
<organism evidence="1 2">
    <name type="scientific">Vibrio azureus NBRC 104587</name>
    <dbReference type="NCBI Taxonomy" id="1219077"/>
    <lineage>
        <taxon>Bacteria</taxon>
        <taxon>Pseudomonadati</taxon>
        <taxon>Pseudomonadota</taxon>
        <taxon>Gammaproteobacteria</taxon>
        <taxon>Vibrionales</taxon>
        <taxon>Vibrionaceae</taxon>
        <taxon>Vibrio</taxon>
    </lineage>
</organism>
<dbReference type="OrthoDB" id="5812594at2"/>
<evidence type="ECO:0000313" key="1">
    <source>
        <dbReference type="EMBL" id="GAD74299.1"/>
    </source>
</evidence>
<dbReference type="PANTHER" id="PTHR32309">
    <property type="entry name" value="TYROSINE-PROTEIN KINASE"/>
    <property type="match status" value="1"/>
</dbReference>
<dbReference type="PANTHER" id="PTHR32309:SF31">
    <property type="entry name" value="CAPSULAR EXOPOLYSACCHARIDE FAMILY"/>
    <property type="match status" value="1"/>
</dbReference>
<dbReference type="RefSeq" id="WP_021708079.1">
    <property type="nucleotide sequence ID" value="NZ_BAOB01000292.1"/>
</dbReference>
<keyword evidence="2" id="KW-1185">Reference proteome</keyword>
<accession>U3BY95</accession>
<evidence type="ECO:0008006" key="3">
    <source>
        <dbReference type="Google" id="ProtNLM"/>
    </source>
</evidence>
<protein>
    <recommendedName>
        <fullName evidence="3">CobQ/CobB/MinD/ParA nucleotide binding domain-containing protein</fullName>
    </recommendedName>
</protein>
<evidence type="ECO:0000313" key="2">
    <source>
        <dbReference type="Proteomes" id="UP000016567"/>
    </source>
</evidence>
<dbReference type="SUPFAM" id="SSF52540">
    <property type="entry name" value="P-loop containing nucleoside triphosphate hydrolases"/>
    <property type="match status" value="1"/>
</dbReference>
<dbReference type="EMBL" id="BATL01000008">
    <property type="protein sequence ID" value="GAD74299.1"/>
    <property type="molecule type" value="Genomic_DNA"/>
</dbReference>
<proteinExistence type="predicted"/>
<dbReference type="Gene3D" id="3.40.50.300">
    <property type="entry name" value="P-loop containing nucleotide triphosphate hydrolases"/>
    <property type="match status" value="1"/>
</dbReference>